<feature type="compositionally biased region" description="Acidic residues" evidence="1">
    <location>
        <begin position="335"/>
        <end position="355"/>
    </location>
</feature>
<feature type="region of interest" description="Disordered" evidence="1">
    <location>
        <begin position="370"/>
        <end position="400"/>
    </location>
</feature>
<evidence type="ECO:0000313" key="2">
    <source>
        <dbReference type="EMBL" id="GAA2041872.1"/>
    </source>
</evidence>
<feature type="region of interest" description="Disordered" evidence="1">
    <location>
        <begin position="1"/>
        <end position="101"/>
    </location>
</feature>
<name>A0ABP5GBX8_9ACTN</name>
<feature type="region of interest" description="Disordered" evidence="1">
    <location>
        <begin position="228"/>
        <end position="249"/>
    </location>
</feature>
<reference evidence="3" key="1">
    <citation type="journal article" date="2019" name="Int. J. Syst. Evol. Microbiol.">
        <title>The Global Catalogue of Microorganisms (GCM) 10K type strain sequencing project: providing services to taxonomists for standard genome sequencing and annotation.</title>
        <authorList>
            <consortium name="The Broad Institute Genomics Platform"/>
            <consortium name="The Broad Institute Genome Sequencing Center for Infectious Disease"/>
            <person name="Wu L."/>
            <person name="Ma J."/>
        </authorList>
    </citation>
    <scope>NUCLEOTIDE SEQUENCE [LARGE SCALE GENOMIC DNA]</scope>
    <source>
        <strain evidence="3">JCM 16014</strain>
    </source>
</reference>
<accession>A0ABP5GBX8</accession>
<feature type="compositionally biased region" description="Low complexity" evidence="1">
    <location>
        <begin position="42"/>
        <end position="66"/>
    </location>
</feature>
<evidence type="ECO:0000313" key="3">
    <source>
        <dbReference type="Proteomes" id="UP001500751"/>
    </source>
</evidence>
<comment type="caution">
    <text evidence="2">The sequence shown here is derived from an EMBL/GenBank/DDBJ whole genome shotgun (WGS) entry which is preliminary data.</text>
</comment>
<dbReference type="EMBL" id="BAAAQN010000032">
    <property type="protein sequence ID" value="GAA2041872.1"/>
    <property type="molecule type" value="Genomic_DNA"/>
</dbReference>
<gene>
    <name evidence="2" type="ORF">GCM10009839_50490</name>
</gene>
<evidence type="ECO:0000256" key="1">
    <source>
        <dbReference type="SAM" id="MobiDB-lite"/>
    </source>
</evidence>
<feature type="compositionally biased region" description="Acidic residues" evidence="1">
    <location>
        <begin position="84"/>
        <end position="98"/>
    </location>
</feature>
<protein>
    <submittedName>
        <fullName evidence="2">Uncharacterized protein</fullName>
    </submittedName>
</protein>
<organism evidence="2 3">
    <name type="scientific">Catenulispora yoronensis</name>
    <dbReference type="NCBI Taxonomy" id="450799"/>
    <lineage>
        <taxon>Bacteria</taxon>
        <taxon>Bacillati</taxon>
        <taxon>Actinomycetota</taxon>
        <taxon>Actinomycetes</taxon>
        <taxon>Catenulisporales</taxon>
        <taxon>Catenulisporaceae</taxon>
        <taxon>Catenulispora</taxon>
    </lineage>
</organism>
<sequence length="457" mass="47571">MSEYGVSRETGADGAAGTGAGTAQARPGADEPWFERSEAGDGAVPAAPRSSASAASNGAGLADGAAKNSDDSLDSDDGLGATADPDDDDREPVEEYLDADPQQWISGLIADLERAEQGIGSGPRDVLMARIKLAQAYSELGDTMQAAPLAVTNVVQARRLFPSSEGMLRQLREFRDAACEAAGWTAAMMRESEEDLADEQPSELVTRQWPAAEAVAEAWPAVGVADDEEPLLGGEEPVLSGEGQADPTAAAAEAVADAEPNAEVLNAAVPNTEVPVAAPAAAAQSNAAQSNAAQSNAAQSNAAQSVAAQSMAAAQPIAAQPIAVAQPNAALATEPETESDTDTELDSEIEPESAPEPEPVGAVIHEFVRRTPESEAAQSSWTADPQGAVAPPAELAIPTPPEPEYAEEIEATVPVADFAAFEEIIRLRYELREAHRTIDRLKHVNRKLREALEFEAE</sequence>
<dbReference type="Proteomes" id="UP001500751">
    <property type="component" value="Unassembled WGS sequence"/>
</dbReference>
<dbReference type="RefSeq" id="WP_344668133.1">
    <property type="nucleotide sequence ID" value="NZ_BAAAQN010000032.1"/>
</dbReference>
<keyword evidence="3" id="KW-1185">Reference proteome</keyword>
<feature type="compositionally biased region" description="Low complexity" evidence="1">
    <location>
        <begin position="231"/>
        <end position="249"/>
    </location>
</feature>
<feature type="region of interest" description="Disordered" evidence="1">
    <location>
        <begin position="327"/>
        <end position="358"/>
    </location>
</feature>
<proteinExistence type="predicted"/>